<dbReference type="PANTHER" id="PTHR36504">
    <property type="entry name" value="LIPOPOLYSACCHARIDE EXPORT SYSTEM PROTEIN LPTA"/>
    <property type="match status" value="1"/>
</dbReference>
<proteinExistence type="predicted"/>
<dbReference type="GO" id="GO:0017089">
    <property type="term" value="F:glycolipid transfer activity"/>
    <property type="evidence" value="ECO:0007669"/>
    <property type="project" value="TreeGrafter"/>
</dbReference>
<dbReference type="PANTHER" id="PTHR36504:SF1">
    <property type="entry name" value="LIPOPOLYSACCHARIDE EXPORT SYSTEM PROTEIN LPTA"/>
    <property type="match status" value="1"/>
</dbReference>
<feature type="domain" description="Organic solvent tolerance-like N-terminal" evidence="3">
    <location>
        <begin position="43"/>
        <end position="149"/>
    </location>
</feature>
<name>A0A239KVR7_9SPHN</name>
<dbReference type="Proteomes" id="UP000198281">
    <property type="component" value="Unassembled WGS sequence"/>
</dbReference>
<dbReference type="Pfam" id="PF03968">
    <property type="entry name" value="LptD_N"/>
    <property type="match status" value="1"/>
</dbReference>
<evidence type="ECO:0000256" key="1">
    <source>
        <dbReference type="ARBA" id="ARBA00022729"/>
    </source>
</evidence>
<sequence>MSGMTRGPALLFSILLASAAGPALGQGAVSALKGHNSNAPVDVEADRIEVQDRADRAIFSGNVNVRQADLTMNSARLTVAYSGGTSGTQIQRLDASGGVTVRSPSETARGSVAIYDLDRRLITMLGNVTLTQGANTVNGGRLVIDLDSGRSTIDGKGVGGASGGRVTGRFTVRPSGN</sequence>
<dbReference type="InterPro" id="IPR052037">
    <property type="entry name" value="LPS_export_LptA"/>
</dbReference>
<dbReference type="AlphaFoldDB" id="A0A239KVR7"/>
<dbReference type="GO" id="GO:0015920">
    <property type="term" value="P:lipopolysaccharide transport"/>
    <property type="evidence" value="ECO:0007669"/>
    <property type="project" value="TreeGrafter"/>
</dbReference>
<dbReference type="GO" id="GO:0030288">
    <property type="term" value="C:outer membrane-bounded periplasmic space"/>
    <property type="evidence" value="ECO:0007669"/>
    <property type="project" value="TreeGrafter"/>
</dbReference>
<feature type="chain" id="PRO_5012918517" evidence="2">
    <location>
        <begin position="26"/>
        <end position="177"/>
    </location>
</feature>
<evidence type="ECO:0000313" key="5">
    <source>
        <dbReference type="Proteomes" id="UP000198281"/>
    </source>
</evidence>
<dbReference type="InterPro" id="IPR005653">
    <property type="entry name" value="OstA-like_N"/>
</dbReference>
<protein>
    <submittedName>
        <fullName evidence="4">Lipopolysaccharide export system protein LptA</fullName>
    </submittedName>
</protein>
<evidence type="ECO:0000256" key="2">
    <source>
        <dbReference type="SAM" id="SignalP"/>
    </source>
</evidence>
<evidence type="ECO:0000313" key="4">
    <source>
        <dbReference type="EMBL" id="SNT22311.1"/>
    </source>
</evidence>
<keyword evidence="5" id="KW-1185">Reference proteome</keyword>
<evidence type="ECO:0000259" key="3">
    <source>
        <dbReference type="Pfam" id="PF03968"/>
    </source>
</evidence>
<dbReference type="Gene3D" id="2.60.450.10">
    <property type="entry name" value="Lipopolysaccharide (LPS) transport protein A like domain"/>
    <property type="match status" value="1"/>
</dbReference>
<dbReference type="GO" id="GO:0009279">
    <property type="term" value="C:cell outer membrane"/>
    <property type="evidence" value="ECO:0007669"/>
    <property type="project" value="TreeGrafter"/>
</dbReference>
<accession>A0A239KVR7</accession>
<keyword evidence="1 2" id="KW-0732">Signal</keyword>
<dbReference type="EMBL" id="FZOS01000063">
    <property type="protein sequence ID" value="SNT22311.1"/>
    <property type="molecule type" value="Genomic_DNA"/>
</dbReference>
<reference evidence="5" key="1">
    <citation type="submission" date="2017-06" db="EMBL/GenBank/DDBJ databases">
        <authorList>
            <person name="Varghese N."/>
            <person name="Submissions S."/>
        </authorList>
    </citation>
    <scope>NUCLEOTIDE SEQUENCE [LARGE SCALE GENOMIC DNA]</scope>
    <source>
        <strain evidence="5">LNB2</strain>
    </source>
</reference>
<organism evidence="4 5">
    <name type="scientific">Edaphosphingomonas laterariae</name>
    <dbReference type="NCBI Taxonomy" id="861865"/>
    <lineage>
        <taxon>Bacteria</taxon>
        <taxon>Pseudomonadati</taxon>
        <taxon>Pseudomonadota</taxon>
        <taxon>Alphaproteobacteria</taxon>
        <taxon>Sphingomonadales</taxon>
        <taxon>Rhizorhabdaceae</taxon>
        <taxon>Edaphosphingomonas</taxon>
    </lineage>
</organism>
<gene>
    <name evidence="4" type="ORF">SAMN06295912_1636</name>
</gene>
<feature type="signal peptide" evidence="2">
    <location>
        <begin position="1"/>
        <end position="25"/>
    </location>
</feature>